<dbReference type="Proteomes" id="UP000193307">
    <property type="component" value="Unassembled WGS sequence"/>
</dbReference>
<dbReference type="EMBL" id="FWFW01000002">
    <property type="protein sequence ID" value="SLN24902.1"/>
    <property type="molecule type" value="Genomic_DNA"/>
</dbReference>
<proteinExistence type="predicted"/>
<sequence>MNLDWHAAPLSRDTKITPSYKNTQNVRRFLRQECGAHFKFDRPFMQWIKDGTDLTLGDVADEWTRRQTTRTDV</sequence>
<protein>
    <recommendedName>
        <fullName evidence="1">DUF6434 domain-containing protein</fullName>
    </recommendedName>
</protein>
<dbReference type="AlphaFoldDB" id="A0A1Y5RTM5"/>
<evidence type="ECO:0000259" key="1">
    <source>
        <dbReference type="Pfam" id="PF20026"/>
    </source>
</evidence>
<keyword evidence="3" id="KW-1185">Reference proteome</keyword>
<dbReference type="Pfam" id="PF20026">
    <property type="entry name" value="DUF6434"/>
    <property type="match status" value="1"/>
</dbReference>
<dbReference type="RefSeq" id="WP_085847744.1">
    <property type="nucleotide sequence ID" value="NZ_FNZV01000002.1"/>
</dbReference>
<evidence type="ECO:0000313" key="2">
    <source>
        <dbReference type="EMBL" id="SLN24902.1"/>
    </source>
</evidence>
<dbReference type="OrthoDB" id="9778090at2"/>
<accession>A0A1Y5RTM5</accession>
<name>A0A1Y5RTM5_9RHOB</name>
<dbReference type="STRING" id="658057.SAMN04488032_102238"/>
<organism evidence="2 3">
    <name type="scientific">Pacificibacter marinus</name>
    <dbReference type="NCBI Taxonomy" id="658057"/>
    <lineage>
        <taxon>Bacteria</taxon>
        <taxon>Pseudomonadati</taxon>
        <taxon>Pseudomonadota</taxon>
        <taxon>Alphaproteobacteria</taxon>
        <taxon>Rhodobacterales</taxon>
        <taxon>Roseobacteraceae</taxon>
        <taxon>Pacificibacter</taxon>
    </lineage>
</organism>
<feature type="domain" description="DUF6434" evidence="1">
    <location>
        <begin position="3"/>
        <end position="66"/>
    </location>
</feature>
<dbReference type="InterPro" id="IPR045492">
    <property type="entry name" value="DUF6434"/>
</dbReference>
<gene>
    <name evidence="2" type="ORF">PAM7971_00848</name>
</gene>
<reference evidence="2 3" key="1">
    <citation type="submission" date="2017-03" db="EMBL/GenBank/DDBJ databases">
        <authorList>
            <person name="Afonso C.L."/>
            <person name="Miller P.J."/>
            <person name="Scott M.A."/>
            <person name="Spackman E."/>
            <person name="Goraichik I."/>
            <person name="Dimitrov K.M."/>
            <person name="Suarez D.L."/>
            <person name="Swayne D.E."/>
        </authorList>
    </citation>
    <scope>NUCLEOTIDE SEQUENCE [LARGE SCALE GENOMIC DNA]</scope>
    <source>
        <strain evidence="2 3">CECT 7971</strain>
    </source>
</reference>
<evidence type="ECO:0000313" key="3">
    <source>
        <dbReference type="Proteomes" id="UP000193307"/>
    </source>
</evidence>